<dbReference type="OrthoDB" id="9802328at2"/>
<evidence type="ECO:0000259" key="6">
    <source>
        <dbReference type="PROSITE" id="PS50949"/>
    </source>
</evidence>
<keyword evidence="5" id="KW-0804">Transcription</keyword>
<keyword evidence="3" id="KW-0805">Transcription regulation</keyword>
<name>A0A291R0I0_9BACT</name>
<dbReference type="InterPro" id="IPR036390">
    <property type="entry name" value="WH_DNA-bd_sf"/>
</dbReference>
<dbReference type="CDD" id="cd00609">
    <property type="entry name" value="AAT_like"/>
    <property type="match status" value="1"/>
</dbReference>
<accession>A0A291R0I0</accession>
<dbReference type="AlphaFoldDB" id="A0A291R0I0"/>
<evidence type="ECO:0000313" key="8">
    <source>
        <dbReference type="Proteomes" id="UP000220133"/>
    </source>
</evidence>
<dbReference type="InterPro" id="IPR051446">
    <property type="entry name" value="HTH_trans_reg/aminotransferase"/>
</dbReference>
<keyword evidence="4" id="KW-0238">DNA-binding</keyword>
<dbReference type="InterPro" id="IPR000524">
    <property type="entry name" value="Tscrpt_reg_HTH_GntR"/>
</dbReference>
<dbReference type="PROSITE" id="PS50949">
    <property type="entry name" value="HTH_GNTR"/>
    <property type="match status" value="1"/>
</dbReference>
<dbReference type="Gene3D" id="3.40.640.10">
    <property type="entry name" value="Type I PLP-dependent aspartate aminotransferase-like (Major domain)"/>
    <property type="match status" value="1"/>
</dbReference>
<dbReference type="CDD" id="cd07377">
    <property type="entry name" value="WHTH_GntR"/>
    <property type="match status" value="1"/>
</dbReference>
<dbReference type="Pfam" id="PF00155">
    <property type="entry name" value="Aminotran_1_2"/>
    <property type="match status" value="1"/>
</dbReference>
<gene>
    <name evidence="7" type="ORF">COR50_02835</name>
</gene>
<dbReference type="InterPro" id="IPR015421">
    <property type="entry name" value="PyrdxlP-dep_Trfase_major"/>
</dbReference>
<dbReference type="GO" id="GO:0030170">
    <property type="term" value="F:pyridoxal phosphate binding"/>
    <property type="evidence" value="ECO:0007669"/>
    <property type="project" value="InterPro"/>
</dbReference>
<keyword evidence="2" id="KW-0663">Pyridoxal phosphate</keyword>
<dbReference type="RefSeq" id="WP_098196074.1">
    <property type="nucleotide sequence ID" value="NZ_CP023777.1"/>
</dbReference>
<evidence type="ECO:0000256" key="1">
    <source>
        <dbReference type="ARBA" id="ARBA00005384"/>
    </source>
</evidence>
<dbReference type="PANTHER" id="PTHR46577:SF2">
    <property type="entry name" value="TRANSCRIPTIONAL REGULATORY PROTEIN"/>
    <property type="match status" value="1"/>
</dbReference>
<reference evidence="7 8" key="1">
    <citation type="submission" date="2017-10" db="EMBL/GenBank/DDBJ databases">
        <title>Paenichitinophaga pekingensis gen. nov., sp. nov., isolated from activated sludge.</title>
        <authorList>
            <person name="Jin D."/>
            <person name="Kong X."/>
            <person name="Deng Y."/>
            <person name="Bai Z."/>
        </authorList>
    </citation>
    <scope>NUCLEOTIDE SEQUENCE [LARGE SCALE GENOMIC DNA]</scope>
    <source>
        <strain evidence="7 8">13</strain>
    </source>
</reference>
<dbReference type="GO" id="GO:0003700">
    <property type="term" value="F:DNA-binding transcription factor activity"/>
    <property type="evidence" value="ECO:0007669"/>
    <property type="project" value="InterPro"/>
</dbReference>
<dbReference type="GO" id="GO:0003677">
    <property type="term" value="F:DNA binding"/>
    <property type="evidence" value="ECO:0007669"/>
    <property type="project" value="UniProtKB-KW"/>
</dbReference>
<keyword evidence="8" id="KW-1185">Reference proteome</keyword>
<dbReference type="SMART" id="SM00345">
    <property type="entry name" value="HTH_GNTR"/>
    <property type="match status" value="1"/>
</dbReference>
<sequence length="471" mass="52064">MHKIFKYLEIANAISQKIKDGVFLPGDKLPSIRTVVKEYGVSMNTATQSFMELERRNLVESRPQSGFYVKVQIRRQFDEPGISNPSLKPGFADAADLIDEVYASLNQPGITRFSLGVPDPSFLPVAKLNKCLLEASRKMPDSGTSYEDIQGNKKLRNNIARWSFTWGSQLVADDLVSTSGAMNAIAYCLLATMEKGDTLAVESPVYFGILQLAQSLGIRVLELPTHPGTGIELGALKKVIGKINACLLVSNFNNPLGSCMPESHKMAVVNMLGEQGIPLIENDLYGDIYFGNARPKPCKAFDQGGTVLWCGSVSKTLAPGYRVGWVAPGKYLRKITRLKLHHTVTNTGIIHEAVGNFIGSDNYEKHLRNLRKELYYNNLQISKTVSASFPQGSQLVPPQGGYAMWIALPGKINTADLYHACMRENISIAPGRMFSLQDQFNNCLRLNIGMKWTPELEQKLIRVGHLAQTLL</sequence>
<dbReference type="InterPro" id="IPR015424">
    <property type="entry name" value="PyrdxlP-dep_Trfase"/>
</dbReference>
<proteinExistence type="inferred from homology"/>
<dbReference type="PANTHER" id="PTHR46577">
    <property type="entry name" value="HTH-TYPE TRANSCRIPTIONAL REGULATORY PROTEIN GABR"/>
    <property type="match status" value="1"/>
</dbReference>
<dbReference type="KEGG" id="cbae:COR50_02835"/>
<dbReference type="Proteomes" id="UP000220133">
    <property type="component" value="Chromosome"/>
</dbReference>
<dbReference type="SUPFAM" id="SSF53383">
    <property type="entry name" value="PLP-dependent transferases"/>
    <property type="match status" value="1"/>
</dbReference>
<evidence type="ECO:0000256" key="2">
    <source>
        <dbReference type="ARBA" id="ARBA00022898"/>
    </source>
</evidence>
<comment type="similarity">
    <text evidence="1">In the C-terminal section; belongs to the class-I pyridoxal-phosphate-dependent aminotransferase family.</text>
</comment>
<dbReference type="InterPro" id="IPR004839">
    <property type="entry name" value="Aminotransferase_I/II_large"/>
</dbReference>
<organism evidence="7 8">
    <name type="scientific">Chitinophaga caeni</name>
    <dbReference type="NCBI Taxonomy" id="2029983"/>
    <lineage>
        <taxon>Bacteria</taxon>
        <taxon>Pseudomonadati</taxon>
        <taxon>Bacteroidota</taxon>
        <taxon>Chitinophagia</taxon>
        <taxon>Chitinophagales</taxon>
        <taxon>Chitinophagaceae</taxon>
        <taxon>Chitinophaga</taxon>
    </lineage>
</organism>
<evidence type="ECO:0000256" key="5">
    <source>
        <dbReference type="ARBA" id="ARBA00023163"/>
    </source>
</evidence>
<evidence type="ECO:0000256" key="3">
    <source>
        <dbReference type="ARBA" id="ARBA00023015"/>
    </source>
</evidence>
<evidence type="ECO:0000256" key="4">
    <source>
        <dbReference type="ARBA" id="ARBA00023125"/>
    </source>
</evidence>
<dbReference type="Pfam" id="PF00392">
    <property type="entry name" value="GntR"/>
    <property type="match status" value="1"/>
</dbReference>
<dbReference type="EMBL" id="CP023777">
    <property type="protein sequence ID" value="ATL49707.1"/>
    <property type="molecule type" value="Genomic_DNA"/>
</dbReference>
<dbReference type="Gene3D" id="1.10.10.10">
    <property type="entry name" value="Winged helix-like DNA-binding domain superfamily/Winged helix DNA-binding domain"/>
    <property type="match status" value="1"/>
</dbReference>
<dbReference type="InterPro" id="IPR036388">
    <property type="entry name" value="WH-like_DNA-bd_sf"/>
</dbReference>
<evidence type="ECO:0000313" key="7">
    <source>
        <dbReference type="EMBL" id="ATL49707.1"/>
    </source>
</evidence>
<dbReference type="Gene3D" id="3.90.1150.10">
    <property type="entry name" value="Aspartate Aminotransferase, domain 1"/>
    <property type="match status" value="1"/>
</dbReference>
<protein>
    <submittedName>
        <fullName evidence="7">GntR family transcriptional regulator</fullName>
    </submittedName>
</protein>
<dbReference type="SUPFAM" id="SSF46785">
    <property type="entry name" value="Winged helix' DNA-binding domain"/>
    <property type="match status" value="1"/>
</dbReference>
<feature type="domain" description="HTH gntR-type" evidence="6">
    <location>
        <begin position="4"/>
        <end position="72"/>
    </location>
</feature>
<dbReference type="InterPro" id="IPR015422">
    <property type="entry name" value="PyrdxlP-dep_Trfase_small"/>
</dbReference>